<dbReference type="GO" id="GO:0030313">
    <property type="term" value="C:cell envelope"/>
    <property type="evidence" value="ECO:0007669"/>
    <property type="project" value="UniProtKB-SubCell"/>
</dbReference>
<evidence type="ECO:0000256" key="2">
    <source>
        <dbReference type="ARBA" id="ARBA00023054"/>
    </source>
</evidence>
<dbReference type="OrthoDB" id="209550at2"/>
<keyword evidence="2" id="KW-0175">Coiled coil</keyword>
<gene>
    <name evidence="3" type="ORF">Mal4_09150</name>
</gene>
<dbReference type="Gene3D" id="1.10.287.470">
    <property type="entry name" value="Helix hairpin bin"/>
    <property type="match status" value="1"/>
</dbReference>
<name>A0A517Z2D4_9PLAN</name>
<proteinExistence type="predicted"/>
<dbReference type="EMBL" id="CP036275">
    <property type="protein sequence ID" value="QDU36628.1"/>
    <property type="molecule type" value="Genomic_DNA"/>
</dbReference>
<keyword evidence="4" id="KW-1185">Reference proteome</keyword>
<dbReference type="KEGG" id="mri:Mal4_09150"/>
<dbReference type="SUPFAM" id="SSF111369">
    <property type="entry name" value="HlyD-like secretion proteins"/>
    <property type="match status" value="1"/>
</dbReference>
<comment type="subcellular location">
    <subcellularLocation>
        <location evidence="1">Cell envelope</location>
    </subcellularLocation>
</comment>
<evidence type="ECO:0000313" key="3">
    <source>
        <dbReference type="EMBL" id="QDU36628.1"/>
    </source>
</evidence>
<dbReference type="AlphaFoldDB" id="A0A517Z2D4"/>
<dbReference type="Gene3D" id="2.40.50.100">
    <property type="match status" value="1"/>
</dbReference>
<organism evidence="3 4">
    <name type="scientific">Maioricimonas rarisocia</name>
    <dbReference type="NCBI Taxonomy" id="2528026"/>
    <lineage>
        <taxon>Bacteria</taxon>
        <taxon>Pseudomonadati</taxon>
        <taxon>Planctomycetota</taxon>
        <taxon>Planctomycetia</taxon>
        <taxon>Planctomycetales</taxon>
        <taxon>Planctomycetaceae</taxon>
        <taxon>Maioricimonas</taxon>
    </lineage>
</organism>
<dbReference type="Proteomes" id="UP000320496">
    <property type="component" value="Chromosome"/>
</dbReference>
<protein>
    <submittedName>
        <fullName evidence="3">HlyD family secretion protein</fullName>
    </submittedName>
</protein>
<evidence type="ECO:0000256" key="1">
    <source>
        <dbReference type="ARBA" id="ARBA00004196"/>
    </source>
</evidence>
<dbReference type="PANTHER" id="PTHR32347">
    <property type="entry name" value="EFFLUX SYSTEM COMPONENT YKNX-RELATED"/>
    <property type="match status" value="1"/>
</dbReference>
<reference evidence="3 4" key="1">
    <citation type="submission" date="2019-02" db="EMBL/GenBank/DDBJ databases">
        <title>Deep-cultivation of Planctomycetes and their phenomic and genomic characterization uncovers novel biology.</title>
        <authorList>
            <person name="Wiegand S."/>
            <person name="Jogler M."/>
            <person name="Boedeker C."/>
            <person name="Pinto D."/>
            <person name="Vollmers J."/>
            <person name="Rivas-Marin E."/>
            <person name="Kohn T."/>
            <person name="Peeters S.H."/>
            <person name="Heuer A."/>
            <person name="Rast P."/>
            <person name="Oberbeckmann S."/>
            <person name="Bunk B."/>
            <person name="Jeske O."/>
            <person name="Meyerdierks A."/>
            <person name="Storesund J.E."/>
            <person name="Kallscheuer N."/>
            <person name="Luecker S."/>
            <person name="Lage O.M."/>
            <person name="Pohl T."/>
            <person name="Merkel B.J."/>
            <person name="Hornburger P."/>
            <person name="Mueller R.-W."/>
            <person name="Bruemmer F."/>
            <person name="Labrenz M."/>
            <person name="Spormann A.M."/>
            <person name="Op den Camp H."/>
            <person name="Overmann J."/>
            <person name="Amann R."/>
            <person name="Jetten M.S.M."/>
            <person name="Mascher T."/>
            <person name="Medema M.H."/>
            <person name="Devos D.P."/>
            <person name="Kaster A.-K."/>
            <person name="Ovreas L."/>
            <person name="Rohde M."/>
            <person name="Galperin M.Y."/>
            <person name="Jogler C."/>
        </authorList>
    </citation>
    <scope>NUCLEOTIDE SEQUENCE [LARGE SCALE GENOMIC DNA]</scope>
    <source>
        <strain evidence="3 4">Mal4</strain>
    </source>
</reference>
<accession>A0A517Z2D4</accession>
<dbReference type="PANTHER" id="PTHR32347:SF23">
    <property type="entry name" value="BLL5650 PROTEIN"/>
    <property type="match status" value="1"/>
</dbReference>
<dbReference type="InterPro" id="IPR050465">
    <property type="entry name" value="UPF0194_transport"/>
</dbReference>
<sequence length="382" mass="41398">MRVADEPSALDTFSEPAPPPASRGRILFVLAVALAAGIGVARWINHHGGPTFQGRLTAHTTVVTANRSGMVADVLAAEGARVRIGDPLVTLSDSELQERIEQQTAEVARRKVELQTAQAQAALEIEWRQRAIDNEIHEVRLASAGYLKEKYEHELHRSMLADVLTSSEIASLDDGSDAFKSLITEKQIPADRRISTMLQLEAAANAAEVSSARIEMCDSDLKRLSSMRERMPELVRDASGVDVAESRLAEATALLERLQARETSLTVHSPAIAVVGLFVKRPGDRVQPGDVIVELLDDARCQLTVDVPSQHIDDFTLGRELTLTFPGSEVRTGRVASIAPQARPQANATGHGDTSVLVRVEQAGELWPTVPIGSRVDVQLAE</sequence>
<evidence type="ECO:0000313" key="4">
    <source>
        <dbReference type="Proteomes" id="UP000320496"/>
    </source>
</evidence>
<dbReference type="RefSeq" id="WP_145367268.1">
    <property type="nucleotide sequence ID" value="NZ_CP036275.1"/>
</dbReference>